<dbReference type="RefSeq" id="WP_213145495.1">
    <property type="nucleotide sequence ID" value="NZ_JAGYPE020000002.1"/>
</dbReference>
<dbReference type="AlphaFoldDB" id="A0A942T639"/>
<dbReference type="Pfam" id="PF02597">
    <property type="entry name" value="ThiS"/>
    <property type="match status" value="1"/>
</dbReference>
<accession>A0A942T639</accession>
<evidence type="ECO:0000313" key="3">
    <source>
        <dbReference type="Proteomes" id="UP000677265"/>
    </source>
</evidence>
<evidence type="ECO:0000313" key="2">
    <source>
        <dbReference type="EMBL" id="MCH6264408.1"/>
    </source>
</evidence>
<dbReference type="Proteomes" id="UP000677265">
    <property type="component" value="Unassembled WGS sequence"/>
</dbReference>
<name>A0A942T639_9BACI</name>
<reference evidence="1" key="1">
    <citation type="submission" date="2021-05" db="EMBL/GenBank/DDBJ databases">
        <title>Novel Bacillus species.</title>
        <authorList>
            <person name="Liu G."/>
        </authorList>
    </citation>
    <scope>NUCLEOTIDE SEQUENCE</scope>
    <source>
        <strain evidence="1 3">FJAT-50051</strain>
    </source>
</reference>
<gene>
    <name evidence="1" type="primary">thiS</name>
    <name evidence="2" type="ORF">KHB02_002540</name>
    <name evidence="1" type="ORF">KHB02_30170</name>
</gene>
<organism evidence="1">
    <name type="scientific">Neobacillus citreus</name>
    <dbReference type="NCBI Taxonomy" id="2833578"/>
    <lineage>
        <taxon>Bacteria</taxon>
        <taxon>Bacillati</taxon>
        <taxon>Bacillota</taxon>
        <taxon>Bacilli</taxon>
        <taxon>Bacillales</taxon>
        <taxon>Bacillaceae</taxon>
        <taxon>Neobacillus</taxon>
    </lineage>
</organism>
<dbReference type="InterPro" id="IPR016155">
    <property type="entry name" value="Mopterin_synth/thiamin_S_b"/>
</dbReference>
<dbReference type="EMBL" id="JAGYPE020000002">
    <property type="protein sequence ID" value="MCH6264408.1"/>
    <property type="molecule type" value="Genomic_DNA"/>
</dbReference>
<dbReference type="SUPFAM" id="SSF54285">
    <property type="entry name" value="MoaD/ThiS"/>
    <property type="match status" value="1"/>
</dbReference>
<dbReference type="EMBL" id="JAGYPE010000006">
    <property type="protein sequence ID" value="MBS4185656.1"/>
    <property type="molecule type" value="Genomic_DNA"/>
</dbReference>
<keyword evidence="3" id="KW-1185">Reference proteome</keyword>
<dbReference type="NCBIfam" id="TIGR01683">
    <property type="entry name" value="thiS"/>
    <property type="match status" value="1"/>
</dbReference>
<sequence length="67" mass="7622">MKVFLNGEWTQLSDSMVFVSDVLQHFEIHDKVVVVEVNGEILTKLEHQSTRLADKDRIEIVHFVGGG</sequence>
<dbReference type="PANTHER" id="PTHR34472">
    <property type="entry name" value="SULFUR CARRIER PROTEIN THIS"/>
    <property type="match status" value="1"/>
</dbReference>
<comment type="caution">
    <text evidence="1">The sequence shown here is derived from an EMBL/GenBank/DDBJ whole genome shotgun (WGS) entry which is preliminary data.</text>
</comment>
<protein>
    <submittedName>
        <fullName evidence="1">Sulfur carrier protein ThiS</fullName>
    </submittedName>
</protein>
<dbReference type="CDD" id="cd00565">
    <property type="entry name" value="Ubl_ThiS"/>
    <property type="match status" value="1"/>
</dbReference>
<dbReference type="Gene3D" id="3.10.20.30">
    <property type="match status" value="1"/>
</dbReference>
<dbReference type="InterPro" id="IPR010035">
    <property type="entry name" value="Thi_S"/>
</dbReference>
<proteinExistence type="predicted"/>
<dbReference type="InterPro" id="IPR012675">
    <property type="entry name" value="Beta-grasp_dom_sf"/>
</dbReference>
<dbReference type="PANTHER" id="PTHR34472:SF1">
    <property type="entry name" value="SULFUR CARRIER PROTEIN THIS"/>
    <property type="match status" value="1"/>
</dbReference>
<evidence type="ECO:0000313" key="1">
    <source>
        <dbReference type="EMBL" id="MBS4185656.1"/>
    </source>
</evidence>
<dbReference type="InterPro" id="IPR003749">
    <property type="entry name" value="ThiS/MoaD-like"/>
</dbReference>